<reference evidence="1 2" key="1">
    <citation type="submission" date="2024-07" db="EMBL/GenBank/DDBJ databases">
        <authorList>
            <person name="Wang L."/>
        </authorList>
    </citation>
    <scope>NUCLEOTIDE SEQUENCE [LARGE SCALE GENOMIC DNA]</scope>
    <source>
        <strain evidence="1 2">WL359</strain>
    </source>
</reference>
<evidence type="ECO:0000313" key="1">
    <source>
        <dbReference type="EMBL" id="MEW7312653.1"/>
    </source>
</evidence>
<keyword evidence="2" id="KW-1185">Reference proteome</keyword>
<dbReference type="Proteomes" id="UP001555342">
    <property type="component" value="Unassembled WGS sequence"/>
</dbReference>
<name>A0ABV3NT10_9ENTR</name>
<dbReference type="EMBL" id="JBFMVT010000002">
    <property type="protein sequence ID" value="MEW7312653.1"/>
    <property type="molecule type" value="Genomic_DNA"/>
</dbReference>
<organism evidence="1 2">
    <name type="scientific">Buttiauxella gaviniae</name>
    <dbReference type="NCBI Taxonomy" id="82990"/>
    <lineage>
        <taxon>Bacteria</taxon>
        <taxon>Pseudomonadati</taxon>
        <taxon>Pseudomonadota</taxon>
        <taxon>Gammaproteobacteria</taxon>
        <taxon>Enterobacterales</taxon>
        <taxon>Enterobacteriaceae</taxon>
        <taxon>Buttiauxella</taxon>
    </lineage>
</organism>
<comment type="caution">
    <text evidence="1">The sequence shown here is derived from an EMBL/GenBank/DDBJ whole genome shotgun (WGS) entry which is preliminary data.</text>
</comment>
<proteinExistence type="predicted"/>
<evidence type="ECO:0000313" key="2">
    <source>
        <dbReference type="Proteomes" id="UP001555342"/>
    </source>
</evidence>
<sequence>MIGLYRTSEDADRYLEVVVAYETLTKEINGSDWLYHILELMGETIIDKQESFFESGNYTDVLTKKTFGDETMISRFKVIKDSDEESGGANLFLIKATCHEKNYIALHEDMLQSISWLFIINGNEWKLAEILKSITIKIPDNLYFYYPGSWSVRKIDIQMENFSHYVLSREIERKPKTMMNLFFMILNKDDTVQFVFETMYKRIAKIASTTIPTLVKVDNVFNKHIDELWHGEAQATTEDNLSHTVLNVYVGKTGGVWFYAEAISPRQEDSFYIWAVNKRALEIVVNSLNNSDLI</sequence>
<dbReference type="RefSeq" id="WP_367594847.1">
    <property type="nucleotide sequence ID" value="NZ_JBFMVT010000002.1"/>
</dbReference>
<gene>
    <name evidence="1" type="ORF">AB1E22_08000</name>
</gene>
<accession>A0ABV3NT10</accession>
<protein>
    <submittedName>
        <fullName evidence="1">Uncharacterized protein</fullName>
    </submittedName>
</protein>